<dbReference type="GO" id="GO:0006637">
    <property type="term" value="P:acyl-CoA metabolic process"/>
    <property type="evidence" value="ECO:0007669"/>
    <property type="project" value="TreeGrafter"/>
</dbReference>
<dbReference type="PATRIC" id="fig|1423729.3.peg.1651"/>
<keyword evidence="2 3" id="KW-0378">Hydrolase</keyword>
<dbReference type="GO" id="GO:0052816">
    <property type="term" value="F:long-chain fatty acyl-CoA hydrolase activity"/>
    <property type="evidence" value="ECO:0007669"/>
    <property type="project" value="TreeGrafter"/>
</dbReference>
<dbReference type="InterPro" id="IPR040170">
    <property type="entry name" value="Cytosol_ACT"/>
</dbReference>
<protein>
    <submittedName>
        <fullName evidence="5">Acyl-CoA hydrolase</fullName>
    </submittedName>
</protein>
<evidence type="ECO:0000313" key="6">
    <source>
        <dbReference type="Proteomes" id="UP000051131"/>
    </source>
</evidence>
<feature type="domain" description="HotDog ACOT-type" evidence="4">
    <location>
        <begin position="10"/>
        <end position="122"/>
    </location>
</feature>
<dbReference type="CDD" id="cd03442">
    <property type="entry name" value="BFIT_BACH"/>
    <property type="match status" value="1"/>
</dbReference>
<comment type="similarity">
    <text evidence="1">Belongs to the acyl coenzyme A hydrolase family.</text>
</comment>
<dbReference type="Gene3D" id="3.10.129.10">
    <property type="entry name" value="Hotdog Thioesterase"/>
    <property type="match status" value="1"/>
</dbReference>
<dbReference type="EMBL" id="AYZE01000005">
    <property type="protein sequence ID" value="KRM92689.1"/>
    <property type="molecule type" value="Genomic_DNA"/>
</dbReference>
<dbReference type="PANTHER" id="PTHR11049:SF24">
    <property type="entry name" value="CYTOSOLIC ACYL COENZYME A THIOESTER HYDROLASE"/>
    <property type="match status" value="1"/>
</dbReference>
<dbReference type="Proteomes" id="UP000051131">
    <property type="component" value="Unassembled WGS sequence"/>
</dbReference>
<proteinExistence type="inferred from homology"/>
<dbReference type="InterPro" id="IPR033120">
    <property type="entry name" value="HOTDOG_ACOT"/>
</dbReference>
<name>A0A0R2CM93_9LACO</name>
<reference evidence="5 6" key="1">
    <citation type="journal article" date="2015" name="Genome Announc.">
        <title>Expanding the biotechnology potential of lactobacilli through comparative genomics of 213 strains and associated genera.</title>
        <authorList>
            <person name="Sun Z."/>
            <person name="Harris H.M."/>
            <person name="McCann A."/>
            <person name="Guo C."/>
            <person name="Argimon S."/>
            <person name="Zhang W."/>
            <person name="Yang X."/>
            <person name="Jeffery I.B."/>
            <person name="Cooney J.C."/>
            <person name="Kagawa T.F."/>
            <person name="Liu W."/>
            <person name="Song Y."/>
            <person name="Salvetti E."/>
            <person name="Wrobel A."/>
            <person name="Rasinkangas P."/>
            <person name="Parkhill J."/>
            <person name="Rea M.C."/>
            <person name="O'Sullivan O."/>
            <person name="Ritari J."/>
            <person name="Douillard F.P."/>
            <person name="Paul Ross R."/>
            <person name="Yang R."/>
            <person name="Briner A.E."/>
            <person name="Felis G.E."/>
            <person name="de Vos W.M."/>
            <person name="Barrangou R."/>
            <person name="Klaenhammer T.R."/>
            <person name="Caufield P.W."/>
            <person name="Cui Y."/>
            <person name="Zhang H."/>
            <person name="O'Toole P.W."/>
        </authorList>
    </citation>
    <scope>NUCLEOTIDE SEQUENCE [LARGE SCALE GENOMIC DNA]</scope>
    <source>
        <strain evidence="5 6">DSM 21116</strain>
    </source>
</reference>
<dbReference type="GO" id="GO:0009062">
    <property type="term" value="P:fatty acid catabolic process"/>
    <property type="evidence" value="ECO:0007669"/>
    <property type="project" value="TreeGrafter"/>
</dbReference>
<evidence type="ECO:0000259" key="4">
    <source>
        <dbReference type="PROSITE" id="PS51770"/>
    </source>
</evidence>
<dbReference type="AlphaFoldDB" id="A0A0R2CM93"/>
<dbReference type="RefSeq" id="WP_338038094.1">
    <property type="nucleotide sequence ID" value="NZ_AYZE01000005.1"/>
</dbReference>
<evidence type="ECO:0000313" key="5">
    <source>
        <dbReference type="EMBL" id="KRM92689.1"/>
    </source>
</evidence>
<dbReference type="InterPro" id="IPR029069">
    <property type="entry name" value="HotDog_dom_sf"/>
</dbReference>
<accession>A0A0R2CM93</accession>
<sequence>MNITDSIYCSQTIAITEQRVLTGDLNEHGTVFGGHLLELLDGTASISAARVARCNIVTAAINQFNFITPLKLDDALTIKTFVSGIGNSSIEVFAKFIGEHLVSGERFLVATSFLTFVITDTQHKSLKLIPQSSEEIMICKAYQKRRLEYQKNIATSKEINNLLAFD</sequence>
<dbReference type="Pfam" id="PF03061">
    <property type="entry name" value="4HBT"/>
    <property type="match status" value="1"/>
</dbReference>
<gene>
    <name evidence="5" type="ORF">FC80_GL001627</name>
</gene>
<evidence type="ECO:0000256" key="3">
    <source>
        <dbReference type="PROSITE-ProRule" id="PRU01106"/>
    </source>
</evidence>
<dbReference type="SUPFAM" id="SSF54637">
    <property type="entry name" value="Thioesterase/thiol ester dehydrase-isomerase"/>
    <property type="match status" value="1"/>
</dbReference>
<keyword evidence="6" id="KW-1185">Reference proteome</keyword>
<dbReference type="PANTHER" id="PTHR11049">
    <property type="entry name" value="ACYL COENZYME A THIOESTER HYDROLASE"/>
    <property type="match status" value="1"/>
</dbReference>
<dbReference type="STRING" id="1423729.FC80_GL001627"/>
<dbReference type="InterPro" id="IPR006683">
    <property type="entry name" value="Thioestr_dom"/>
</dbReference>
<organism evidence="5 6">
    <name type="scientific">Liquorilactobacillus cacaonum DSM 21116</name>
    <dbReference type="NCBI Taxonomy" id="1423729"/>
    <lineage>
        <taxon>Bacteria</taxon>
        <taxon>Bacillati</taxon>
        <taxon>Bacillota</taxon>
        <taxon>Bacilli</taxon>
        <taxon>Lactobacillales</taxon>
        <taxon>Lactobacillaceae</taxon>
        <taxon>Liquorilactobacillus</taxon>
    </lineage>
</organism>
<dbReference type="GO" id="GO:0005829">
    <property type="term" value="C:cytosol"/>
    <property type="evidence" value="ECO:0007669"/>
    <property type="project" value="TreeGrafter"/>
</dbReference>
<evidence type="ECO:0000256" key="1">
    <source>
        <dbReference type="ARBA" id="ARBA00010458"/>
    </source>
</evidence>
<dbReference type="PROSITE" id="PS51770">
    <property type="entry name" value="HOTDOG_ACOT"/>
    <property type="match status" value="1"/>
</dbReference>
<comment type="caution">
    <text evidence="5">The sequence shown here is derived from an EMBL/GenBank/DDBJ whole genome shotgun (WGS) entry which is preliminary data.</text>
</comment>
<evidence type="ECO:0000256" key="2">
    <source>
        <dbReference type="ARBA" id="ARBA00022801"/>
    </source>
</evidence>